<keyword evidence="4" id="KW-1185">Reference proteome</keyword>
<gene>
    <name evidence="3" type="ORF">J8A68_001603</name>
</gene>
<accession>A0A8J5QQP0</accession>
<feature type="transmembrane region" description="Helical" evidence="2">
    <location>
        <begin position="6"/>
        <end position="25"/>
    </location>
</feature>
<dbReference type="GeneID" id="73468404"/>
<name>A0A8J5QQP0_9ASCO</name>
<dbReference type="Proteomes" id="UP000694255">
    <property type="component" value="Unassembled WGS sequence"/>
</dbReference>
<dbReference type="AlphaFoldDB" id="A0A8J5QQP0"/>
<reference evidence="3 4" key="1">
    <citation type="journal article" date="2021" name="DNA Res.">
        <title>Genome analysis of Candida subhashii reveals its hybrid nature and dual mitochondrial genome conformations.</title>
        <authorList>
            <person name="Mixao V."/>
            <person name="Hegedusova E."/>
            <person name="Saus E."/>
            <person name="Pryszcz L.P."/>
            <person name="Cillingova A."/>
            <person name="Nosek J."/>
            <person name="Gabaldon T."/>
        </authorList>
    </citation>
    <scope>NUCLEOTIDE SEQUENCE [LARGE SCALE GENOMIC DNA]</scope>
    <source>
        <strain evidence="3 4">CBS 10753</strain>
    </source>
</reference>
<keyword evidence="2" id="KW-1133">Transmembrane helix</keyword>
<feature type="region of interest" description="Disordered" evidence="1">
    <location>
        <begin position="33"/>
        <end position="69"/>
    </location>
</feature>
<evidence type="ECO:0000313" key="4">
    <source>
        <dbReference type="Proteomes" id="UP000694255"/>
    </source>
</evidence>
<keyword evidence="2" id="KW-0812">Transmembrane</keyword>
<comment type="caution">
    <text evidence="3">The sequence shown here is derived from an EMBL/GenBank/DDBJ whole genome shotgun (WGS) entry which is preliminary data.</text>
</comment>
<sequence>METRKAFFTKLGLFGATALTMFIVGKKHISIHNEKRHRAETDARVDSDDNEFGVQVRRPGFPRNNPTMDYSAGERLSKFEAKGDAYSTRRPGDRLSMWATIKRCYFGDDEEESKYFSPTPEDKIRK</sequence>
<dbReference type="OrthoDB" id="3999982at2759"/>
<proteinExistence type="predicted"/>
<feature type="compositionally biased region" description="Basic and acidic residues" evidence="1">
    <location>
        <begin position="33"/>
        <end position="47"/>
    </location>
</feature>
<evidence type="ECO:0000256" key="2">
    <source>
        <dbReference type="SAM" id="Phobius"/>
    </source>
</evidence>
<evidence type="ECO:0000256" key="1">
    <source>
        <dbReference type="SAM" id="MobiDB-lite"/>
    </source>
</evidence>
<keyword evidence="2" id="KW-0472">Membrane</keyword>
<dbReference type="EMBL" id="JAGSYN010000062">
    <property type="protein sequence ID" value="KAG7664845.1"/>
    <property type="molecule type" value="Genomic_DNA"/>
</dbReference>
<organism evidence="3 4">
    <name type="scientific">[Candida] subhashii</name>
    <dbReference type="NCBI Taxonomy" id="561895"/>
    <lineage>
        <taxon>Eukaryota</taxon>
        <taxon>Fungi</taxon>
        <taxon>Dikarya</taxon>
        <taxon>Ascomycota</taxon>
        <taxon>Saccharomycotina</taxon>
        <taxon>Pichiomycetes</taxon>
        <taxon>Debaryomycetaceae</taxon>
        <taxon>Spathaspora</taxon>
    </lineage>
</organism>
<dbReference type="RefSeq" id="XP_049265077.1">
    <property type="nucleotide sequence ID" value="XM_049405273.1"/>
</dbReference>
<protein>
    <submittedName>
        <fullName evidence="3">Uncharacterized protein</fullName>
    </submittedName>
</protein>
<evidence type="ECO:0000313" key="3">
    <source>
        <dbReference type="EMBL" id="KAG7664845.1"/>
    </source>
</evidence>